<keyword evidence="1" id="KW-0812">Transmembrane</keyword>
<proteinExistence type="predicted"/>
<gene>
    <name evidence="2" type="ORF">JCM19239_1715</name>
</gene>
<feature type="transmembrane region" description="Helical" evidence="1">
    <location>
        <begin position="218"/>
        <end position="239"/>
    </location>
</feature>
<keyword evidence="1" id="KW-1133">Transmembrane helix</keyword>
<name>A0ABQ0JJS1_9VIBR</name>
<sequence>MIKVRFAVSATFLLLSVLLAALIASYLEYKTVTDYRTKVSMQGHDLIYIRDKVTLEAISGIEAPYQLTNRLVKLEKDIHHLDVKFKDIDTHYVPFRNLEVYTLLSDFHDTALTVADALDHVVGVIVARESVLNSIVEKSSHQQSVSADAASLLYTLASEPVRTSEVDKDLARLLVTFNGLNEQHQHLMSIVLTGHNAEFVEEVEHKFTDLVLDIEHQMVVIAFLMMIVVFTTLIVGYLLRAKS</sequence>
<accession>A0ABQ0JJS1</accession>
<evidence type="ECO:0000313" key="2">
    <source>
        <dbReference type="EMBL" id="GAL28980.1"/>
    </source>
</evidence>
<comment type="caution">
    <text evidence="2">The sequence shown here is derived from an EMBL/GenBank/DDBJ whole genome shotgun (WGS) entry which is preliminary data.</text>
</comment>
<evidence type="ECO:0000256" key="1">
    <source>
        <dbReference type="SAM" id="Phobius"/>
    </source>
</evidence>
<reference evidence="3" key="1">
    <citation type="submission" date="2014-09" db="EMBL/GenBank/DDBJ databases">
        <title>Vibrio variabilis JCM 19239. (C206) whole genome shotgun sequence.</title>
        <authorList>
            <person name="Sawabe T."/>
            <person name="Meirelles P."/>
            <person name="Nakanishi M."/>
            <person name="Sayaka M."/>
            <person name="Hattori M."/>
            <person name="Ohkuma M."/>
        </authorList>
    </citation>
    <scope>NUCLEOTIDE SEQUENCE [LARGE SCALE GENOMIC DNA]</scope>
    <source>
        <strain evidence="3">JCM 19239</strain>
    </source>
</reference>
<evidence type="ECO:0000313" key="3">
    <source>
        <dbReference type="Proteomes" id="UP000029223"/>
    </source>
</evidence>
<reference evidence="3" key="2">
    <citation type="submission" date="2014-09" db="EMBL/GenBank/DDBJ databases">
        <authorList>
            <consortium name="NBRP consortium"/>
            <person name="Sawabe T."/>
            <person name="Meirelles P."/>
            <person name="Nakanishi M."/>
            <person name="Sayaka M."/>
            <person name="Hattori M."/>
            <person name="Ohkuma M."/>
        </authorList>
    </citation>
    <scope>NUCLEOTIDE SEQUENCE [LARGE SCALE GENOMIC DNA]</scope>
    <source>
        <strain evidence="3">JCM 19239</strain>
    </source>
</reference>
<dbReference type="EMBL" id="BBMS01000054">
    <property type="protein sequence ID" value="GAL28980.1"/>
    <property type="molecule type" value="Genomic_DNA"/>
</dbReference>
<keyword evidence="1" id="KW-0472">Membrane</keyword>
<protein>
    <recommendedName>
        <fullName evidence="4">Chemotaxis methyl-accepting receptor HlyB-like 4HB MCP domain-containing protein</fullName>
    </recommendedName>
</protein>
<keyword evidence="3" id="KW-1185">Reference proteome</keyword>
<organism evidence="2 3">
    <name type="scientific">Vibrio variabilis</name>
    <dbReference type="NCBI Taxonomy" id="990271"/>
    <lineage>
        <taxon>Bacteria</taxon>
        <taxon>Pseudomonadati</taxon>
        <taxon>Pseudomonadota</taxon>
        <taxon>Gammaproteobacteria</taxon>
        <taxon>Vibrionales</taxon>
        <taxon>Vibrionaceae</taxon>
        <taxon>Vibrio</taxon>
    </lineage>
</organism>
<dbReference type="Proteomes" id="UP000029223">
    <property type="component" value="Unassembled WGS sequence"/>
</dbReference>
<evidence type="ECO:0008006" key="4">
    <source>
        <dbReference type="Google" id="ProtNLM"/>
    </source>
</evidence>